<dbReference type="STRING" id="1346.BMF34_01270"/>
<dbReference type="Proteomes" id="UP000269148">
    <property type="component" value="Unassembled WGS sequence"/>
</dbReference>
<name>A0A3L8GQZ0_STRIN</name>
<dbReference type="SUPFAM" id="SSF53720">
    <property type="entry name" value="ALDH-like"/>
    <property type="match status" value="1"/>
</dbReference>
<dbReference type="KEGG" id="siq:DQ08_01095"/>
<dbReference type="InterPro" id="IPR016162">
    <property type="entry name" value="Ald_DH_N"/>
</dbReference>
<evidence type="ECO:0000259" key="2">
    <source>
        <dbReference type="Pfam" id="PF00171"/>
    </source>
</evidence>
<dbReference type="AlphaFoldDB" id="A0A3L8GQZ0"/>
<dbReference type="Proteomes" id="UP000025245">
    <property type="component" value="Chromosome"/>
</dbReference>
<dbReference type="SMR" id="A0A3L8GQZ0"/>
<dbReference type="InterPro" id="IPR015590">
    <property type="entry name" value="Aldehyde_DH_dom"/>
</dbReference>
<dbReference type="KEGG" id="siz:SI82_01345"/>
<organism evidence="4 6">
    <name type="scientific">Streptococcus iniae</name>
    <name type="common">Streptococcus shiloi</name>
    <dbReference type="NCBI Taxonomy" id="1346"/>
    <lineage>
        <taxon>Bacteria</taxon>
        <taxon>Bacillati</taxon>
        <taxon>Bacillota</taxon>
        <taxon>Bacilli</taxon>
        <taxon>Lactobacillales</taxon>
        <taxon>Streptococcaceae</taxon>
        <taxon>Streptococcus</taxon>
    </lineage>
</organism>
<keyword evidence="1" id="KW-0560">Oxidoreductase</keyword>
<protein>
    <submittedName>
        <fullName evidence="4">Aldehyde dehydrogenase</fullName>
    </submittedName>
</protein>
<dbReference type="EMBL" id="QLQD01000013">
    <property type="protein sequence ID" value="RLU59063.1"/>
    <property type="molecule type" value="Genomic_DNA"/>
</dbReference>
<dbReference type="InterPro" id="IPR016161">
    <property type="entry name" value="Ald_DH/histidinol_DH"/>
</dbReference>
<keyword evidence="5" id="KW-1185">Reference proteome</keyword>
<evidence type="ECO:0000313" key="3">
    <source>
        <dbReference type="EMBL" id="AHY15107.1"/>
    </source>
</evidence>
<gene>
    <name evidence="4" type="ORF">DIY07_01020</name>
    <name evidence="3" type="ORF">DQ08_01095</name>
</gene>
<feature type="domain" description="Aldehyde dehydrogenase" evidence="2">
    <location>
        <begin position="27"/>
        <end position="251"/>
    </location>
</feature>
<dbReference type="EMBL" id="CP007586">
    <property type="protein sequence ID" value="AHY15107.1"/>
    <property type="molecule type" value="Genomic_DNA"/>
</dbReference>
<proteinExistence type="predicted"/>
<evidence type="ECO:0000256" key="1">
    <source>
        <dbReference type="ARBA" id="ARBA00023002"/>
    </source>
</evidence>
<reference evidence="4 6" key="2">
    <citation type="submission" date="2018-06" db="EMBL/GenBank/DDBJ databases">
        <title>Mutators as drivers of adaptation in pathogenic bacteria and a risk factor for host jumps and vaccine escape.</title>
        <authorList>
            <person name="Barnes A.C."/>
            <person name="Silayeva O."/>
        </authorList>
    </citation>
    <scope>NUCLEOTIDE SEQUENCE [LARGE SCALE GENOMIC DNA]</scope>
    <source>
        <strain evidence="4 6">QMA0445</strain>
    </source>
</reference>
<dbReference type="KEGG" id="sio:DW64_01090"/>
<evidence type="ECO:0000313" key="5">
    <source>
        <dbReference type="Proteomes" id="UP000025245"/>
    </source>
</evidence>
<sequence length="451" mass="49424">MRYIDKDLDSIQETRNLLLNAKSSFLQLQSLNQSDLDTYSKSFISQLSSQADALIHAFTIGNDYGVEKDEGFLCHTFLQRFSDTFQNESYVGIVAGDADDKVIEIGVPLGVVAVLLPSHPSFSLVVNLILIAIKSGNAMILVANKQSKLATLTGIKELIALNDESGYLNGAISLAEIVSDAGISELLASDKLDLLVNIGCPEYISKEFKSNTPCIFGGESSGPVFIERSADIEQAVRDVIYSRSFHNGILPGAEQFLVTENIIAQPLKASLTANGAYLLTTDERRKLITFLKVSEKNISNNYMGKSAKWIAKMAGISVPESTKVLVCVQDYLTEEDYFSQKLLCPIIVVYLEPDWTLACSKCMSLLSELRMGHTLTIHSTNWQVIREFAMVKAVGRIVVNAPTSCAATGLTSSFPPSLILGGITTGRGYSSENMTPKHWTYTRRVGFKLEK</sequence>
<dbReference type="GeneID" id="35765647"/>
<dbReference type="OrthoDB" id="9815791at2"/>
<accession>A0A3L8GQZ0</accession>
<dbReference type="Pfam" id="PF00171">
    <property type="entry name" value="Aldedh"/>
    <property type="match status" value="1"/>
</dbReference>
<reference evidence="3 5" key="1">
    <citation type="journal article" date="2014" name="Genome Announc.">
        <title>Complete Genome Sequence of a Virulent Strain, Streptococcus iniae ISET0901, Isolated from Diseased Tilapia.</title>
        <authorList>
            <person name="Pridgeon J.W."/>
            <person name="Zhang D."/>
            <person name="Zhang L."/>
        </authorList>
    </citation>
    <scope>NUCLEOTIDE SEQUENCE [LARGE SCALE GENOMIC DNA]</scope>
    <source>
        <strain evidence="3 5">ISET0901</strain>
    </source>
</reference>
<evidence type="ECO:0000313" key="4">
    <source>
        <dbReference type="EMBL" id="RLU59063.1"/>
    </source>
</evidence>
<dbReference type="RefSeq" id="WP_003098990.1">
    <property type="nucleotide sequence ID" value="NZ_CP010783.1"/>
</dbReference>
<evidence type="ECO:0000313" key="6">
    <source>
        <dbReference type="Proteomes" id="UP000269148"/>
    </source>
</evidence>
<dbReference type="Gene3D" id="3.40.309.10">
    <property type="entry name" value="Aldehyde Dehydrogenase, Chain A, domain 2"/>
    <property type="match status" value="1"/>
</dbReference>
<dbReference type="InterPro" id="IPR016163">
    <property type="entry name" value="Ald_DH_C"/>
</dbReference>
<dbReference type="GO" id="GO:0016620">
    <property type="term" value="F:oxidoreductase activity, acting on the aldehyde or oxo group of donors, NAD or NADP as acceptor"/>
    <property type="evidence" value="ECO:0007669"/>
    <property type="project" value="InterPro"/>
</dbReference>
<dbReference type="Gene3D" id="3.40.605.10">
    <property type="entry name" value="Aldehyde Dehydrogenase, Chain A, domain 1"/>
    <property type="match status" value="1"/>
</dbReference>